<feature type="domain" description="GH64" evidence="1">
    <location>
        <begin position="8"/>
        <end position="406"/>
    </location>
</feature>
<dbReference type="OrthoDB" id="8578402at2"/>
<evidence type="ECO:0000313" key="2">
    <source>
        <dbReference type="EMBL" id="EHQ28877.1"/>
    </source>
</evidence>
<evidence type="ECO:0000313" key="3">
    <source>
        <dbReference type="Proteomes" id="UP000002774"/>
    </source>
</evidence>
<dbReference type="eggNOG" id="ENOG502ZCJC">
    <property type="taxonomic scope" value="Bacteria"/>
</dbReference>
<dbReference type="PROSITE" id="PS52006">
    <property type="entry name" value="GH64"/>
    <property type="match status" value="1"/>
</dbReference>
<organism evidence="2 3">
    <name type="scientific">Mucilaginibacter paludis DSM 18603</name>
    <dbReference type="NCBI Taxonomy" id="714943"/>
    <lineage>
        <taxon>Bacteria</taxon>
        <taxon>Pseudomonadati</taxon>
        <taxon>Bacteroidota</taxon>
        <taxon>Sphingobacteriia</taxon>
        <taxon>Sphingobacteriales</taxon>
        <taxon>Sphingobacteriaceae</taxon>
        <taxon>Mucilaginibacter</taxon>
    </lineage>
</organism>
<protein>
    <submittedName>
        <fullName evidence="2">Cell surface receptor IPT/TIG domain protein</fullName>
    </submittedName>
</protein>
<accession>H1Y359</accession>
<dbReference type="RefSeq" id="WP_008509827.1">
    <property type="nucleotide sequence ID" value="NZ_CM001403.1"/>
</dbReference>
<dbReference type="AlphaFoldDB" id="H1Y359"/>
<dbReference type="HOGENOM" id="CLU_656910_0_0_10"/>
<name>H1Y359_9SPHI</name>
<dbReference type="Gene3D" id="2.60.110.10">
    <property type="entry name" value="Thaumatin"/>
    <property type="match status" value="1"/>
</dbReference>
<proteinExistence type="predicted"/>
<keyword evidence="3" id="KW-1185">Reference proteome</keyword>
<evidence type="ECO:0000259" key="1">
    <source>
        <dbReference type="PROSITE" id="PS52006"/>
    </source>
</evidence>
<keyword evidence="2" id="KW-0675">Receptor</keyword>
<dbReference type="EMBL" id="CM001403">
    <property type="protein sequence ID" value="EHQ28877.1"/>
    <property type="molecule type" value="Genomic_DNA"/>
</dbReference>
<dbReference type="Pfam" id="PF16483">
    <property type="entry name" value="Glyco_hydro_64"/>
    <property type="match status" value="1"/>
</dbReference>
<dbReference type="Proteomes" id="UP000002774">
    <property type="component" value="Chromosome"/>
</dbReference>
<dbReference type="InterPro" id="IPR037176">
    <property type="entry name" value="Osmotin/thaumatin-like_sf"/>
</dbReference>
<sequence>METKTTARPTIPIVFENKTGIANDAVWVQFLNGSFGRGQHGANGSVNLQRDTAYSFHQLNSEISGFPKLGKMPNVSLNSFTNGRIYFNFGGNGLQGLGKGYQPSSNNSNDPNYNTTYAFIELNVYGNPANNMDLSAIDFFSIPMEASTWKNGKMVKSLTCSSGAVIGNAIEYLISLSGNKAAVYSDNDFVRVNGPGLSAGYHTWNAYFKYLSSLSYLTAISGTFYGLPQGAGPTAHQTYALTATFDVASKQVTMTGTGSVVGQVTITINFDDLNAMTGIYGANPPYTVTINGNSPYTTQGIVNDVFGWIVGDLLAGMNVGFPGSQTLNPINQIPLGQCTSSEWFKAAKKHPGLQFAGAQPYNKDYYNDWAATLLPVTKAYGFPFTDRVGAVLLHFPPTGSVGAVDYLKITLLDVLFPM</sequence>
<gene>
    <name evidence="2" type="ORF">Mucpa_4792</name>
</gene>
<dbReference type="InterPro" id="IPR032477">
    <property type="entry name" value="Glyco_hydro_64"/>
</dbReference>
<reference evidence="2" key="1">
    <citation type="submission" date="2011-09" db="EMBL/GenBank/DDBJ databases">
        <title>The permanent draft genome of Mucilaginibacter paludis DSM 18603.</title>
        <authorList>
            <consortium name="US DOE Joint Genome Institute (JGI-PGF)"/>
            <person name="Lucas S."/>
            <person name="Han J."/>
            <person name="Lapidus A."/>
            <person name="Bruce D."/>
            <person name="Goodwin L."/>
            <person name="Pitluck S."/>
            <person name="Peters L."/>
            <person name="Kyrpides N."/>
            <person name="Mavromatis K."/>
            <person name="Ivanova N."/>
            <person name="Mikhailova N."/>
            <person name="Held B."/>
            <person name="Detter J.C."/>
            <person name="Tapia R."/>
            <person name="Han C."/>
            <person name="Land M."/>
            <person name="Hauser L."/>
            <person name="Markowitz V."/>
            <person name="Cheng J.-F."/>
            <person name="Hugenholtz P."/>
            <person name="Woyke T."/>
            <person name="Wu D."/>
            <person name="Tindall B."/>
            <person name="Brambilla E."/>
            <person name="Klenk H.-P."/>
            <person name="Eisen J.A."/>
        </authorList>
    </citation>
    <scope>NUCLEOTIDE SEQUENCE [LARGE SCALE GENOMIC DNA]</scope>
    <source>
        <strain evidence="2">DSM 18603</strain>
    </source>
</reference>